<reference evidence="3" key="1">
    <citation type="journal article" date="2019" name="Int. J. Syst. Evol. Microbiol.">
        <title>The Global Catalogue of Microorganisms (GCM) 10K type strain sequencing project: providing services to taxonomists for standard genome sequencing and annotation.</title>
        <authorList>
            <consortium name="The Broad Institute Genomics Platform"/>
            <consortium name="The Broad Institute Genome Sequencing Center for Infectious Disease"/>
            <person name="Wu L."/>
            <person name="Ma J."/>
        </authorList>
    </citation>
    <scope>NUCLEOTIDE SEQUENCE [LARGE SCALE GENOMIC DNA]</scope>
    <source>
        <strain evidence="3">CCUG 55074</strain>
    </source>
</reference>
<dbReference type="InterPro" id="IPR011044">
    <property type="entry name" value="Quino_amine_DH_bsu"/>
</dbReference>
<dbReference type="EMBL" id="JBHTLQ010000003">
    <property type="protein sequence ID" value="MFD1189343.1"/>
    <property type="molecule type" value="Genomic_DNA"/>
</dbReference>
<dbReference type="InterPro" id="IPR007788">
    <property type="entry name" value="QCT"/>
</dbReference>
<dbReference type="Pfam" id="PF05096">
    <property type="entry name" value="Glu_cyclase_2"/>
    <property type="match status" value="1"/>
</dbReference>
<evidence type="ECO:0000313" key="2">
    <source>
        <dbReference type="EMBL" id="MFD1189343.1"/>
    </source>
</evidence>
<feature type="chain" id="PRO_5045693716" evidence="1">
    <location>
        <begin position="28"/>
        <end position="268"/>
    </location>
</feature>
<name>A0ABW3SWN6_9CAUL</name>
<dbReference type="PROSITE" id="PS51257">
    <property type="entry name" value="PROKAR_LIPOPROTEIN"/>
    <property type="match status" value="1"/>
</dbReference>
<dbReference type="PANTHER" id="PTHR31270:SF1">
    <property type="entry name" value="GLUTAMINYL-PEPTIDE CYCLOTRANSFERASE"/>
    <property type="match status" value="1"/>
</dbReference>
<protein>
    <submittedName>
        <fullName evidence="2">Glutaminyl-peptide cyclotransferase</fullName>
    </submittedName>
</protein>
<dbReference type="SUPFAM" id="SSF50969">
    <property type="entry name" value="YVTN repeat-like/Quinoprotein amine dehydrogenase"/>
    <property type="match status" value="1"/>
</dbReference>
<dbReference type="PANTHER" id="PTHR31270">
    <property type="entry name" value="GLUTAMINYL-PEPTIDE CYCLOTRANSFERASE"/>
    <property type="match status" value="1"/>
</dbReference>
<comment type="caution">
    <text evidence="2">The sequence shown here is derived from an EMBL/GenBank/DDBJ whole genome shotgun (WGS) entry which is preliminary data.</text>
</comment>
<sequence>MRAPLIRFCLASLLALGLAACGAPASADPPAGAIPVQGVQVRAAYPHDVGAFTEGLLYLDGDIYESTGLEGRSDIRRIRLADGVVLQSQAIDPDLFGEGIVNWGDDLISLTWRDGVGFRWDRKTLTRKGSFRYLGEGWSLTQDGKRLIMSDGTPWLRFLDPRTLKETGRVKVTADGQPVRNLNELEWVKDEVLANIWLTHRIARIDPATGRVKGWIDLSSLPEVRMGLGPDAVANGIAYDAAKDRLFVTGKNWPHLYEIGLTGPKEAP</sequence>
<keyword evidence="1" id="KW-0732">Signal</keyword>
<dbReference type="RefSeq" id="WP_377352204.1">
    <property type="nucleotide sequence ID" value="NZ_JBHTLQ010000003.1"/>
</dbReference>
<organism evidence="2 3">
    <name type="scientific">Phenylobacterium conjunctum</name>
    <dbReference type="NCBI Taxonomy" id="1298959"/>
    <lineage>
        <taxon>Bacteria</taxon>
        <taxon>Pseudomonadati</taxon>
        <taxon>Pseudomonadota</taxon>
        <taxon>Alphaproteobacteria</taxon>
        <taxon>Caulobacterales</taxon>
        <taxon>Caulobacteraceae</taxon>
        <taxon>Phenylobacterium</taxon>
    </lineage>
</organism>
<dbReference type="InterPro" id="IPR015943">
    <property type="entry name" value="WD40/YVTN_repeat-like_dom_sf"/>
</dbReference>
<dbReference type="Gene3D" id="2.130.10.10">
    <property type="entry name" value="YVTN repeat-like/Quinoprotein amine dehydrogenase"/>
    <property type="match status" value="1"/>
</dbReference>
<proteinExistence type="predicted"/>
<feature type="signal peptide" evidence="1">
    <location>
        <begin position="1"/>
        <end position="27"/>
    </location>
</feature>
<gene>
    <name evidence="2" type="ORF">ACFQ27_02025</name>
</gene>
<evidence type="ECO:0000256" key="1">
    <source>
        <dbReference type="SAM" id="SignalP"/>
    </source>
</evidence>
<dbReference type="Proteomes" id="UP001597216">
    <property type="component" value="Unassembled WGS sequence"/>
</dbReference>
<evidence type="ECO:0000313" key="3">
    <source>
        <dbReference type="Proteomes" id="UP001597216"/>
    </source>
</evidence>
<accession>A0ABW3SWN6</accession>
<keyword evidence="3" id="KW-1185">Reference proteome</keyword>